<accession>A0A1I8GET6</accession>
<dbReference type="SMART" id="SM01375">
    <property type="entry name" value="Dynein_light"/>
    <property type="match status" value="1"/>
</dbReference>
<sequence length="99" mass="11074">MATQEAANKPRPVKVQWQRGDIAEEYRGSILETVAMVAETHPEADSLTRELKNQLDAIYAPTWQVVVGKSFSSYVTHEKGSFGYIQCNQLAVMIFRAGL</sequence>
<organism evidence="2 4">
    <name type="scientific">Macrostomum lignano</name>
    <dbReference type="NCBI Taxonomy" id="282301"/>
    <lineage>
        <taxon>Eukaryota</taxon>
        <taxon>Metazoa</taxon>
        <taxon>Spiralia</taxon>
        <taxon>Lophotrochozoa</taxon>
        <taxon>Platyhelminthes</taxon>
        <taxon>Rhabditophora</taxon>
        <taxon>Macrostomorpha</taxon>
        <taxon>Macrostomida</taxon>
        <taxon>Macrostomidae</taxon>
        <taxon>Macrostomum</taxon>
    </lineage>
</organism>
<keyword evidence="2" id="KW-1185">Reference proteome</keyword>
<proteinExistence type="inferred from homology"/>
<keyword evidence="1" id="KW-0493">Microtubule</keyword>
<dbReference type="WBParaSite" id="maker-uti_cns_0001608-snap-gene-0.42-mRNA-1">
    <property type="protein sequence ID" value="maker-uti_cns_0001608-snap-gene-0.42-mRNA-1"/>
    <property type="gene ID" value="maker-uti_cns_0001608-snap-gene-0.42"/>
</dbReference>
<evidence type="ECO:0000256" key="1">
    <source>
        <dbReference type="RuleBase" id="RU365010"/>
    </source>
</evidence>
<evidence type="ECO:0000313" key="4">
    <source>
        <dbReference type="WBParaSite" id="maker-uti_cns_0001608-snap-gene-0.42-mRNA-1"/>
    </source>
</evidence>
<dbReference type="Gene3D" id="3.30.740.10">
    <property type="entry name" value="Protein Inhibitor Of Neuronal Nitric Oxide Synthase"/>
    <property type="match status" value="1"/>
</dbReference>
<dbReference type="GO" id="GO:0007017">
    <property type="term" value="P:microtubule-based process"/>
    <property type="evidence" value="ECO:0007669"/>
    <property type="project" value="InterPro"/>
</dbReference>
<dbReference type="Proteomes" id="UP000095280">
    <property type="component" value="Unplaced"/>
</dbReference>
<keyword evidence="1" id="KW-0963">Cytoplasm</keyword>
<comment type="similarity">
    <text evidence="1">Belongs to the dynein light chain family.</text>
</comment>
<dbReference type="WBParaSite" id="maker-uti_cns_0001537-snap-gene-0.11-mRNA-1">
    <property type="protein sequence ID" value="maker-uti_cns_0001537-snap-gene-0.11-mRNA-1"/>
    <property type="gene ID" value="maker-uti_cns_0001537-snap-gene-0.11"/>
</dbReference>
<dbReference type="WBParaSite" id="maker-uti_cns_0017581-snap-gene-0.2-mRNA-1">
    <property type="protein sequence ID" value="maker-uti_cns_0017581-snap-gene-0.2-mRNA-1"/>
    <property type="gene ID" value="maker-uti_cns_0017581-snap-gene-0.2"/>
</dbReference>
<dbReference type="PANTHER" id="PTHR11886">
    <property type="entry name" value="DYNEIN LIGHT CHAIN"/>
    <property type="match status" value="1"/>
</dbReference>
<dbReference type="GO" id="GO:0005868">
    <property type="term" value="C:cytoplasmic dynein complex"/>
    <property type="evidence" value="ECO:0007669"/>
    <property type="project" value="TreeGrafter"/>
</dbReference>
<dbReference type="InterPro" id="IPR037177">
    <property type="entry name" value="DLC_sf"/>
</dbReference>
<keyword evidence="1" id="KW-0505">Motor protein</keyword>
<protein>
    <recommendedName>
        <fullName evidence="1">Dynein light chain</fullName>
    </recommendedName>
</protein>
<dbReference type="GO" id="GO:0005874">
    <property type="term" value="C:microtubule"/>
    <property type="evidence" value="ECO:0007669"/>
    <property type="project" value="UniProtKB-KW"/>
</dbReference>
<evidence type="ECO:0000313" key="3">
    <source>
        <dbReference type="WBParaSite" id="maker-uti_cns_0001537-snap-gene-0.11-mRNA-1"/>
    </source>
</evidence>
<comment type="subcellular location">
    <subcellularLocation>
        <location evidence="1">Cytoplasm</location>
        <location evidence="1">Cytoskeleton</location>
    </subcellularLocation>
</comment>
<reference evidence="3 4" key="1">
    <citation type="submission" date="2016-11" db="UniProtKB">
        <authorList>
            <consortium name="WormBaseParasite"/>
        </authorList>
    </citation>
    <scope>IDENTIFICATION</scope>
</reference>
<dbReference type="CDD" id="cd21450">
    <property type="entry name" value="DLC-like_DYNLL1-like"/>
    <property type="match status" value="1"/>
</dbReference>
<dbReference type="GO" id="GO:0045505">
    <property type="term" value="F:dynein intermediate chain binding"/>
    <property type="evidence" value="ECO:0007669"/>
    <property type="project" value="TreeGrafter"/>
</dbReference>
<keyword evidence="1" id="KW-0206">Cytoskeleton</keyword>
<dbReference type="Pfam" id="PF01221">
    <property type="entry name" value="Dynein_light"/>
    <property type="match status" value="1"/>
</dbReference>
<dbReference type="SUPFAM" id="SSF54648">
    <property type="entry name" value="DLC"/>
    <property type="match status" value="1"/>
</dbReference>
<keyword evidence="1" id="KW-0243">Dynein</keyword>
<dbReference type="InterPro" id="IPR001372">
    <property type="entry name" value="Dynein_light_chain_typ-1/2"/>
</dbReference>
<name>A0A1I8GET6_9PLAT</name>
<evidence type="ECO:0000313" key="2">
    <source>
        <dbReference type="Proteomes" id="UP000095280"/>
    </source>
</evidence>
<dbReference type="AlphaFoldDB" id="A0A1I8GET6"/>
<dbReference type="PANTHER" id="PTHR11886:SF49">
    <property type="entry name" value="DYNEIN LIGHT CHAIN"/>
    <property type="match status" value="1"/>
</dbReference>